<feature type="coiled-coil region" evidence="1">
    <location>
        <begin position="68"/>
        <end position="102"/>
    </location>
</feature>
<organism evidence="3 4">
    <name type="scientific">Stylosanthes scabra</name>
    <dbReference type="NCBI Taxonomy" id="79078"/>
    <lineage>
        <taxon>Eukaryota</taxon>
        <taxon>Viridiplantae</taxon>
        <taxon>Streptophyta</taxon>
        <taxon>Embryophyta</taxon>
        <taxon>Tracheophyta</taxon>
        <taxon>Spermatophyta</taxon>
        <taxon>Magnoliopsida</taxon>
        <taxon>eudicotyledons</taxon>
        <taxon>Gunneridae</taxon>
        <taxon>Pentapetalae</taxon>
        <taxon>rosids</taxon>
        <taxon>fabids</taxon>
        <taxon>Fabales</taxon>
        <taxon>Fabaceae</taxon>
        <taxon>Papilionoideae</taxon>
        <taxon>50 kb inversion clade</taxon>
        <taxon>dalbergioids sensu lato</taxon>
        <taxon>Dalbergieae</taxon>
        <taxon>Pterocarpus clade</taxon>
        <taxon>Stylosanthes</taxon>
    </lineage>
</organism>
<keyword evidence="1" id="KW-0175">Coiled coil</keyword>
<sequence>MDIPVQAAIIPEPEPETEPPNKKTKTTIGPQPQPEPIIDIGPQPQPESNIEGGPEPIIEIGPEPAELLDEYMAECEWAEKIYERKKEDVDAEIKACDEAEAQYKSKRTTGMKNASESEIDLAIRRAVEGVVAEAQEMEKQEREAAPTLNKV</sequence>
<name>A0ABU6VJH6_9FABA</name>
<protein>
    <submittedName>
        <fullName evidence="3">Uncharacterized protein</fullName>
    </submittedName>
</protein>
<proteinExistence type="predicted"/>
<dbReference type="EMBL" id="JASCZI010151611">
    <property type="protein sequence ID" value="MED6173719.1"/>
    <property type="molecule type" value="Genomic_DNA"/>
</dbReference>
<accession>A0ABU6VJH6</accession>
<feature type="region of interest" description="Disordered" evidence="2">
    <location>
        <begin position="1"/>
        <end position="56"/>
    </location>
</feature>
<evidence type="ECO:0000256" key="1">
    <source>
        <dbReference type="SAM" id="Coils"/>
    </source>
</evidence>
<evidence type="ECO:0000313" key="4">
    <source>
        <dbReference type="Proteomes" id="UP001341840"/>
    </source>
</evidence>
<gene>
    <name evidence="3" type="ORF">PIB30_062295</name>
</gene>
<keyword evidence="4" id="KW-1185">Reference proteome</keyword>
<reference evidence="3 4" key="1">
    <citation type="journal article" date="2023" name="Plants (Basel)">
        <title>Bridging the Gap: Combining Genomics and Transcriptomics Approaches to Understand Stylosanthes scabra, an Orphan Legume from the Brazilian Caatinga.</title>
        <authorList>
            <person name="Ferreira-Neto J.R.C."/>
            <person name="da Silva M.D."/>
            <person name="Binneck E."/>
            <person name="de Melo N.F."/>
            <person name="da Silva R.H."/>
            <person name="de Melo A.L.T.M."/>
            <person name="Pandolfi V."/>
            <person name="Bustamante F.O."/>
            <person name="Brasileiro-Vidal A.C."/>
            <person name="Benko-Iseppon A.M."/>
        </authorList>
    </citation>
    <scope>NUCLEOTIDE SEQUENCE [LARGE SCALE GENOMIC DNA]</scope>
    <source>
        <tissue evidence="3">Leaves</tissue>
    </source>
</reference>
<evidence type="ECO:0000256" key="2">
    <source>
        <dbReference type="SAM" id="MobiDB-lite"/>
    </source>
</evidence>
<comment type="caution">
    <text evidence="3">The sequence shown here is derived from an EMBL/GenBank/DDBJ whole genome shotgun (WGS) entry which is preliminary data.</text>
</comment>
<evidence type="ECO:0000313" key="3">
    <source>
        <dbReference type="EMBL" id="MED6173719.1"/>
    </source>
</evidence>
<dbReference type="Proteomes" id="UP001341840">
    <property type="component" value="Unassembled WGS sequence"/>
</dbReference>